<keyword evidence="3" id="KW-0378">Hydrolase</keyword>
<evidence type="ECO:0000313" key="8">
    <source>
        <dbReference type="Proteomes" id="UP000199820"/>
    </source>
</evidence>
<evidence type="ECO:0000256" key="4">
    <source>
        <dbReference type="ARBA" id="ARBA00022833"/>
    </source>
</evidence>
<dbReference type="eggNOG" id="COG0491">
    <property type="taxonomic scope" value="Bacteria"/>
</dbReference>
<evidence type="ECO:0000256" key="2">
    <source>
        <dbReference type="ARBA" id="ARBA00022723"/>
    </source>
</evidence>
<dbReference type="InterPro" id="IPR001279">
    <property type="entry name" value="Metallo-B-lactamas"/>
</dbReference>
<feature type="domain" description="Metallo-beta-lactamase" evidence="6">
    <location>
        <begin position="42"/>
        <end position="232"/>
    </location>
</feature>
<dbReference type="GO" id="GO:0046872">
    <property type="term" value="F:metal ion binding"/>
    <property type="evidence" value="ECO:0007669"/>
    <property type="project" value="UniProtKB-KW"/>
</dbReference>
<dbReference type="AlphaFoldDB" id="A0A1I0DBX6"/>
<sequence length="292" mass="33432">MSRRASNFQRVVMSWGYRGKEIFKPLNTGKIDEHVSCVREWIANIFFYSKNGTTVMIDAGYSYPRLAEKMKWIDVDPASIRHILLTHQDTDHVGAVERDSDGLFRRAKVYLSETENRYLTGEVRRKVCFGLYKLPMVVSDNERRLLKDGEIFYIGDIRVEAILVPGHTWGHMVYLIDDRYLFTGDTIWFGPDGGYSFIGGLAEDNRLSVQSLAALERNLRGRDIFPKVLTGHTGWSDDPDYVFAHTDLVCNGLKKQKPHDPNAPYDGYDEREDTEARARSGMLKRAEPVVVS</sequence>
<evidence type="ECO:0000256" key="3">
    <source>
        <dbReference type="ARBA" id="ARBA00022801"/>
    </source>
</evidence>
<accession>A0A1I0DBX6</accession>
<protein>
    <submittedName>
        <fullName evidence="7">Glyoxylase, beta-lactamase superfamily II</fullName>
    </submittedName>
</protein>
<keyword evidence="2" id="KW-0479">Metal-binding</keyword>
<feature type="region of interest" description="Disordered" evidence="5">
    <location>
        <begin position="255"/>
        <end position="292"/>
    </location>
</feature>
<dbReference type="Pfam" id="PF00753">
    <property type="entry name" value="Lactamase_B"/>
    <property type="match status" value="1"/>
</dbReference>
<evidence type="ECO:0000313" key="7">
    <source>
        <dbReference type="EMBL" id="SET29823.1"/>
    </source>
</evidence>
<dbReference type="SMART" id="SM00849">
    <property type="entry name" value="Lactamase_B"/>
    <property type="match status" value="1"/>
</dbReference>
<comment type="cofactor">
    <cofactor evidence="1">
        <name>Zn(2+)</name>
        <dbReference type="ChEBI" id="CHEBI:29105"/>
    </cofactor>
</comment>
<evidence type="ECO:0000256" key="1">
    <source>
        <dbReference type="ARBA" id="ARBA00001947"/>
    </source>
</evidence>
<proteinExistence type="predicted"/>
<dbReference type="InterPro" id="IPR036866">
    <property type="entry name" value="RibonucZ/Hydroxyglut_hydro"/>
</dbReference>
<dbReference type="Proteomes" id="UP000199820">
    <property type="component" value="Unassembled WGS sequence"/>
</dbReference>
<dbReference type="STRING" id="1526.SAMN02910262_01978"/>
<dbReference type="PANTHER" id="PTHR46233:SF3">
    <property type="entry name" value="HYDROXYACYLGLUTATHIONE HYDROLASE GLOC"/>
    <property type="match status" value="1"/>
</dbReference>
<dbReference type="SUPFAM" id="SSF56281">
    <property type="entry name" value="Metallo-hydrolase/oxidoreductase"/>
    <property type="match status" value="1"/>
</dbReference>
<gene>
    <name evidence="7" type="ORF">SAMN04487771_101146</name>
</gene>
<keyword evidence="8" id="KW-1185">Reference proteome</keyword>
<reference evidence="7 8" key="1">
    <citation type="submission" date="2016-10" db="EMBL/GenBank/DDBJ databases">
        <authorList>
            <person name="de Groot N.N."/>
        </authorList>
    </citation>
    <scope>NUCLEOTIDE SEQUENCE [LARGE SCALE GENOMIC DNA]</scope>
    <source>
        <strain evidence="7 8">KH1P1</strain>
    </source>
</reference>
<dbReference type="OrthoDB" id="9761531at2"/>
<evidence type="ECO:0000256" key="5">
    <source>
        <dbReference type="SAM" id="MobiDB-lite"/>
    </source>
</evidence>
<organism evidence="7 8">
    <name type="scientific">[Clostridium] aminophilum</name>
    <dbReference type="NCBI Taxonomy" id="1526"/>
    <lineage>
        <taxon>Bacteria</taxon>
        <taxon>Bacillati</taxon>
        <taxon>Bacillota</taxon>
        <taxon>Clostridia</taxon>
        <taxon>Lachnospirales</taxon>
        <taxon>Lachnospiraceae</taxon>
    </lineage>
</organism>
<dbReference type="Gene3D" id="3.60.15.10">
    <property type="entry name" value="Ribonuclease Z/Hydroxyacylglutathione hydrolase-like"/>
    <property type="match status" value="1"/>
</dbReference>
<dbReference type="InterPro" id="IPR051453">
    <property type="entry name" value="MBL_Glyoxalase_II"/>
</dbReference>
<name>A0A1I0DBX6_9FIRM</name>
<dbReference type="GO" id="GO:0016787">
    <property type="term" value="F:hydrolase activity"/>
    <property type="evidence" value="ECO:0007669"/>
    <property type="project" value="UniProtKB-KW"/>
</dbReference>
<dbReference type="RefSeq" id="WP_074649077.1">
    <property type="nucleotide sequence ID" value="NZ_FOIL01000011.1"/>
</dbReference>
<dbReference type="CDD" id="cd06262">
    <property type="entry name" value="metallo-hydrolase-like_MBL-fold"/>
    <property type="match status" value="1"/>
</dbReference>
<evidence type="ECO:0000259" key="6">
    <source>
        <dbReference type="SMART" id="SM00849"/>
    </source>
</evidence>
<dbReference type="PANTHER" id="PTHR46233">
    <property type="entry name" value="HYDROXYACYLGLUTATHIONE HYDROLASE GLOC"/>
    <property type="match status" value="1"/>
</dbReference>
<dbReference type="EMBL" id="FOIL01000011">
    <property type="protein sequence ID" value="SET29823.1"/>
    <property type="molecule type" value="Genomic_DNA"/>
</dbReference>
<keyword evidence="4" id="KW-0862">Zinc</keyword>